<dbReference type="OrthoDB" id="7951431at2759"/>
<gene>
    <name evidence="1" type="ORF">L596_025563</name>
</gene>
<dbReference type="Gene3D" id="3.30.420.10">
    <property type="entry name" value="Ribonuclease H-like superfamily/Ribonuclease H"/>
    <property type="match status" value="1"/>
</dbReference>
<name>A0A4U5M835_STECR</name>
<keyword evidence="2" id="KW-1185">Reference proteome</keyword>
<proteinExistence type="predicted"/>
<reference evidence="1 2" key="1">
    <citation type="journal article" date="2015" name="Genome Biol.">
        <title>Comparative genomics of Steinernema reveals deeply conserved gene regulatory networks.</title>
        <authorList>
            <person name="Dillman A.R."/>
            <person name="Macchietto M."/>
            <person name="Porter C.F."/>
            <person name="Rogers A."/>
            <person name="Williams B."/>
            <person name="Antoshechkin I."/>
            <person name="Lee M.M."/>
            <person name="Goodwin Z."/>
            <person name="Lu X."/>
            <person name="Lewis E.E."/>
            <person name="Goodrich-Blair H."/>
            <person name="Stock S.P."/>
            <person name="Adams B.J."/>
            <person name="Sternberg P.W."/>
            <person name="Mortazavi A."/>
        </authorList>
    </citation>
    <scope>NUCLEOTIDE SEQUENCE [LARGE SCALE GENOMIC DNA]</scope>
    <source>
        <strain evidence="1 2">ALL</strain>
    </source>
</reference>
<dbReference type="InterPro" id="IPR036397">
    <property type="entry name" value="RNaseH_sf"/>
</dbReference>
<dbReference type="AlphaFoldDB" id="A0A4U5M835"/>
<organism evidence="1 2">
    <name type="scientific">Steinernema carpocapsae</name>
    <name type="common">Entomopathogenic nematode</name>
    <dbReference type="NCBI Taxonomy" id="34508"/>
    <lineage>
        <taxon>Eukaryota</taxon>
        <taxon>Metazoa</taxon>
        <taxon>Ecdysozoa</taxon>
        <taxon>Nematoda</taxon>
        <taxon>Chromadorea</taxon>
        <taxon>Rhabditida</taxon>
        <taxon>Tylenchina</taxon>
        <taxon>Panagrolaimomorpha</taxon>
        <taxon>Strongyloidoidea</taxon>
        <taxon>Steinernematidae</taxon>
        <taxon>Steinernema</taxon>
    </lineage>
</organism>
<comment type="caution">
    <text evidence="1">The sequence shown here is derived from an EMBL/GenBank/DDBJ whole genome shotgun (WGS) entry which is preliminary data.</text>
</comment>
<sequence>MKNPVTFTTCLSVWSSLDEKISGTRFKTVDNLKRALEKAWKEFSPDVTMRIEDQSSKRLQACVDAEGGHFEQCM</sequence>
<evidence type="ECO:0000313" key="1">
    <source>
        <dbReference type="EMBL" id="TKR65109.1"/>
    </source>
</evidence>
<dbReference type="Proteomes" id="UP000298663">
    <property type="component" value="Unassembled WGS sequence"/>
</dbReference>
<dbReference type="EMBL" id="AZBU02000009">
    <property type="protein sequence ID" value="TKR65109.1"/>
    <property type="molecule type" value="Genomic_DNA"/>
</dbReference>
<dbReference type="GO" id="GO:0003676">
    <property type="term" value="F:nucleic acid binding"/>
    <property type="evidence" value="ECO:0007669"/>
    <property type="project" value="InterPro"/>
</dbReference>
<evidence type="ECO:0008006" key="3">
    <source>
        <dbReference type="Google" id="ProtNLM"/>
    </source>
</evidence>
<accession>A0A4U5M835</accession>
<protein>
    <recommendedName>
        <fullName evidence="3">HMG box domain-containing protein</fullName>
    </recommendedName>
</protein>
<evidence type="ECO:0000313" key="2">
    <source>
        <dbReference type="Proteomes" id="UP000298663"/>
    </source>
</evidence>
<reference evidence="1 2" key="2">
    <citation type="journal article" date="2019" name="G3 (Bethesda)">
        <title>Hybrid Assembly of the Genome of the Entomopathogenic Nematode Steinernema carpocapsae Identifies the X-Chromosome.</title>
        <authorList>
            <person name="Serra L."/>
            <person name="Macchietto M."/>
            <person name="Macias-Munoz A."/>
            <person name="McGill C.J."/>
            <person name="Rodriguez I.M."/>
            <person name="Rodriguez B."/>
            <person name="Murad R."/>
            <person name="Mortazavi A."/>
        </authorList>
    </citation>
    <scope>NUCLEOTIDE SEQUENCE [LARGE SCALE GENOMIC DNA]</scope>
    <source>
        <strain evidence="1 2">ALL</strain>
    </source>
</reference>